<accession>A0A507BPC5</accession>
<dbReference type="PANTHER" id="PTHR30618:SF0">
    <property type="entry name" value="PURINE-URACIL PERMEASE NCS1"/>
    <property type="match status" value="1"/>
</dbReference>
<dbReference type="InParanoid" id="A0A507BPC5"/>
<evidence type="ECO:0000313" key="8">
    <source>
        <dbReference type="Proteomes" id="UP000319257"/>
    </source>
</evidence>
<name>A0A507BPC5_9PEZI</name>
<keyword evidence="4 6" id="KW-1133">Transmembrane helix</keyword>
<feature type="transmembrane region" description="Helical" evidence="6">
    <location>
        <begin position="496"/>
        <end position="518"/>
    </location>
</feature>
<feature type="transmembrane region" description="Helical" evidence="6">
    <location>
        <begin position="186"/>
        <end position="204"/>
    </location>
</feature>
<feature type="transmembrane region" description="Helical" evidence="6">
    <location>
        <begin position="455"/>
        <end position="476"/>
    </location>
</feature>
<reference evidence="7 8" key="1">
    <citation type="submission" date="2019-06" db="EMBL/GenBank/DDBJ databases">
        <title>Draft genome sequence of the filamentous fungus Phialemoniopsis curvata isolated from diesel fuel.</title>
        <authorList>
            <person name="Varaljay V.A."/>
            <person name="Lyon W.J."/>
            <person name="Crouch A.L."/>
            <person name="Drake C.E."/>
            <person name="Hollomon J.M."/>
            <person name="Nadeau L.J."/>
            <person name="Nunn H.S."/>
            <person name="Stevenson B.S."/>
            <person name="Bojanowski C.L."/>
            <person name="Crookes-Goodson W.J."/>
        </authorList>
    </citation>
    <scope>NUCLEOTIDE SEQUENCE [LARGE SCALE GENOMIC DNA]</scope>
    <source>
        <strain evidence="7 8">D216</strain>
    </source>
</reference>
<evidence type="ECO:0000256" key="3">
    <source>
        <dbReference type="ARBA" id="ARBA00022692"/>
    </source>
</evidence>
<dbReference type="GO" id="GO:0005886">
    <property type="term" value="C:plasma membrane"/>
    <property type="evidence" value="ECO:0007669"/>
    <property type="project" value="TreeGrafter"/>
</dbReference>
<protein>
    <recommendedName>
        <fullName evidence="9">Uracil permease</fullName>
    </recommendedName>
</protein>
<evidence type="ECO:0000256" key="2">
    <source>
        <dbReference type="ARBA" id="ARBA00008974"/>
    </source>
</evidence>
<evidence type="ECO:0000256" key="4">
    <source>
        <dbReference type="ARBA" id="ARBA00022989"/>
    </source>
</evidence>
<evidence type="ECO:0000256" key="5">
    <source>
        <dbReference type="ARBA" id="ARBA00023136"/>
    </source>
</evidence>
<proteinExistence type="inferred from homology"/>
<dbReference type="GO" id="GO:0015205">
    <property type="term" value="F:nucleobase transmembrane transporter activity"/>
    <property type="evidence" value="ECO:0007669"/>
    <property type="project" value="TreeGrafter"/>
</dbReference>
<comment type="caution">
    <text evidence="7">The sequence shown here is derived from an EMBL/GenBank/DDBJ whole genome shotgun (WGS) entry which is preliminary data.</text>
</comment>
<gene>
    <name evidence="7" type="ORF">E0L32_002467</name>
</gene>
<dbReference type="AlphaFoldDB" id="A0A507BPC5"/>
<keyword evidence="5 6" id="KW-0472">Membrane</keyword>
<feature type="transmembrane region" description="Helical" evidence="6">
    <location>
        <begin position="85"/>
        <end position="104"/>
    </location>
</feature>
<organism evidence="7 8">
    <name type="scientific">Thyridium curvatum</name>
    <dbReference type="NCBI Taxonomy" id="1093900"/>
    <lineage>
        <taxon>Eukaryota</taxon>
        <taxon>Fungi</taxon>
        <taxon>Dikarya</taxon>
        <taxon>Ascomycota</taxon>
        <taxon>Pezizomycotina</taxon>
        <taxon>Sordariomycetes</taxon>
        <taxon>Sordariomycetidae</taxon>
        <taxon>Thyridiales</taxon>
        <taxon>Thyridiaceae</taxon>
        <taxon>Thyridium</taxon>
    </lineage>
</organism>
<dbReference type="InterPro" id="IPR001248">
    <property type="entry name" value="Pur-cyt_permease"/>
</dbReference>
<comment type="similarity">
    <text evidence="2">Belongs to the purine-cytosine permease (2.A.39) family.</text>
</comment>
<dbReference type="PANTHER" id="PTHR30618">
    <property type="entry name" value="NCS1 FAMILY PURINE/PYRIMIDINE TRANSPORTER"/>
    <property type="match status" value="1"/>
</dbReference>
<keyword evidence="8" id="KW-1185">Reference proteome</keyword>
<keyword evidence="3 6" id="KW-0812">Transmembrane</keyword>
<dbReference type="OrthoDB" id="2018619at2759"/>
<dbReference type="Gene3D" id="1.10.4160.10">
    <property type="entry name" value="Hydantoin permease"/>
    <property type="match status" value="1"/>
</dbReference>
<evidence type="ECO:0008006" key="9">
    <source>
        <dbReference type="Google" id="ProtNLM"/>
    </source>
</evidence>
<feature type="transmembrane region" description="Helical" evidence="6">
    <location>
        <begin position="409"/>
        <end position="434"/>
    </location>
</feature>
<dbReference type="InterPro" id="IPR045225">
    <property type="entry name" value="Uracil/uridine/allantoin_perm"/>
</dbReference>
<feature type="transmembrane region" description="Helical" evidence="6">
    <location>
        <begin position="143"/>
        <end position="165"/>
    </location>
</feature>
<dbReference type="Proteomes" id="UP000319257">
    <property type="component" value="Unassembled WGS sequence"/>
</dbReference>
<feature type="transmembrane region" description="Helical" evidence="6">
    <location>
        <begin position="344"/>
        <end position="364"/>
    </location>
</feature>
<evidence type="ECO:0000313" key="7">
    <source>
        <dbReference type="EMBL" id="TPX18610.1"/>
    </source>
</evidence>
<dbReference type="RefSeq" id="XP_031000321.1">
    <property type="nucleotide sequence ID" value="XM_031136659.1"/>
</dbReference>
<comment type="subcellular location">
    <subcellularLocation>
        <location evidence="1">Membrane</location>
        <topology evidence="1">Multi-pass membrane protein</topology>
    </subcellularLocation>
</comment>
<evidence type="ECO:0000256" key="1">
    <source>
        <dbReference type="ARBA" id="ARBA00004141"/>
    </source>
</evidence>
<evidence type="ECO:0000256" key="6">
    <source>
        <dbReference type="SAM" id="Phobius"/>
    </source>
</evidence>
<dbReference type="GeneID" id="41969914"/>
<sequence length="553" mass="61139">MEQRLKSIKAAFASKEAFLAAIETKESAEGRLSNRNPWTNEDLDISPRSHWTWAWWDYAAFWWSYGFSTGVWTAGSSLVSLGLTWWQAIICIFVSHFLGAVGMVMHSRSSATYHFGFPVACRIPWGLYGGYFPVFTRVLVGTIWVGVQLIQGGYFTAVLLSAIFGTSFSHMKNSIPASQYITTQQVIGLIIFWITTLPLLSVPIPKVRVLFTIKSIVLPPIVIGLFVFCMLQAKNSGSSAGAFDKSGTLSGSTLAWAMLGGINSVMGKTSTSIVNQPDLARYARNKTAPSWSQLIALPIGNTLCATLGIFGASAIRAGWGQLIWNPWDLCLAILERYPTHGARAGVAVVSLGFIFSIIGSNLGANVIPWGADTTVLLPRFINIKRGMYISYILGIIICPWRILKSATSFLQFLGGYSIFLGPFVGIFLTDYLVCRKGNIFIPDLYSPEGRYWYRLGINWRAAVAYVVAVVLPIPGFMRTFGGNVPVEWLHIYQVGWLLTCILSSVVYWLLCFVGNFAVQEKSMGFEAISQEQVDRWLDTPAAEEVLVKPEEKV</sequence>
<feature type="transmembrane region" description="Helical" evidence="6">
    <location>
        <begin position="385"/>
        <end position="403"/>
    </location>
</feature>
<feature type="transmembrane region" description="Helical" evidence="6">
    <location>
        <begin position="210"/>
        <end position="231"/>
    </location>
</feature>
<dbReference type="Pfam" id="PF02133">
    <property type="entry name" value="Transp_cyt_pur"/>
    <property type="match status" value="1"/>
</dbReference>
<feature type="transmembrane region" description="Helical" evidence="6">
    <location>
        <begin position="294"/>
        <end position="319"/>
    </location>
</feature>
<dbReference type="EMBL" id="SKBQ01000010">
    <property type="protein sequence ID" value="TPX18610.1"/>
    <property type="molecule type" value="Genomic_DNA"/>
</dbReference>